<keyword evidence="1" id="KW-0472">Membrane</keyword>
<evidence type="ECO:0000256" key="1">
    <source>
        <dbReference type="SAM" id="Phobius"/>
    </source>
</evidence>
<evidence type="ECO:0000313" key="4">
    <source>
        <dbReference type="Proteomes" id="UP000008281"/>
    </source>
</evidence>
<dbReference type="AlphaFoldDB" id="E3N837"/>
<keyword evidence="1" id="KW-1133">Transmembrane helix</keyword>
<dbReference type="Proteomes" id="UP000008281">
    <property type="component" value="Unassembled WGS sequence"/>
</dbReference>
<dbReference type="InParanoid" id="E3N837"/>
<name>E3N837_CAERE</name>
<dbReference type="PANTHER" id="PTHR23062:SF3">
    <property type="entry name" value="ANF_RECEPTOR DOMAIN-CONTAINING PROTEIN-RELATED"/>
    <property type="match status" value="1"/>
</dbReference>
<dbReference type="eggNOG" id="KOG4297">
    <property type="taxonomic scope" value="Eukaryota"/>
</dbReference>
<evidence type="ECO:0000259" key="2">
    <source>
        <dbReference type="Pfam" id="PF23673"/>
    </source>
</evidence>
<feature type="transmembrane region" description="Helical" evidence="1">
    <location>
        <begin position="66"/>
        <end position="89"/>
    </location>
</feature>
<dbReference type="FunCoup" id="E3N837">
    <property type="interactions" value="534"/>
</dbReference>
<dbReference type="GO" id="GO:0045087">
    <property type="term" value="P:innate immune response"/>
    <property type="evidence" value="ECO:0007669"/>
    <property type="project" value="TreeGrafter"/>
</dbReference>
<dbReference type="HOGENOM" id="CLU_667717_0_0_1"/>
<dbReference type="EMBL" id="DS268554">
    <property type="protein sequence ID" value="EFO89346.1"/>
    <property type="molecule type" value="Genomic_DNA"/>
</dbReference>
<feature type="domain" description="DUF7154" evidence="2">
    <location>
        <begin position="320"/>
        <end position="411"/>
    </location>
</feature>
<accession>E3N837</accession>
<gene>
    <name evidence="3" type="ORF">CRE_15641</name>
</gene>
<dbReference type="InterPro" id="IPR055578">
    <property type="entry name" value="DUF7154"/>
</dbReference>
<keyword evidence="1" id="KW-0812">Transmembrane</keyword>
<evidence type="ECO:0000313" key="3">
    <source>
        <dbReference type="EMBL" id="EFO89346.1"/>
    </source>
</evidence>
<dbReference type="PANTHER" id="PTHR23062">
    <property type="entry name" value="HYPOTHETICAL PROTEIN C.ELEGANS"/>
    <property type="match status" value="1"/>
</dbReference>
<dbReference type="Pfam" id="PF23673">
    <property type="entry name" value="DUF7154"/>
    <property type="match status" value="1"/>
</dbReference>
<keyword evidence="4" id="KW-1185">Reference proteome</keyword>
<protein>
    <recommendedName>
        <fullName evidence="2">DUF7154 domain-containing protein</fullName>
    </recommendedName>
</protein>
<reference evidence="3" key="1">
    <citation type="submission" date="2007-07" db="EMBL/GenBank/DDBJ databases">
        <title>PCAP assembly of the Caenorhabditis remanei genome.</title>
        <authorList>
            <consortium name="The Caenorhabditis remanei Sequencing Consortium"/>
            <person name="Wilson R.K."/>
        </authorList>
    </citation>
    <scope>NUCLEOTIDE SEQUENCE [LARGE SCALE GENOMIC DNA]</scope>
    <source>
        <strain evidence="3">PB4641</strain>
    </source>
</reference>
<proteinExistence type="predicted"/>
<sequence>MVYDENPFRKGGTIKNDSVSSAPGTLEEPTYVEIIDTNPPPEFGPVEKQRHFGILRYTVANRFRKLMLIALVNLVVLVGFFLFIFFLVIHLEKKHEDIHISSTLHTYLDTTTTSAPTTQTNTTANPSDHTGCSPNQKSTFFFAYSNDFTADQVLNTWNTIPDDVKRAYETIVLGRFDLNEGFWTFVSSNCSGEIDGALLSGLPNSTESIKDPLEGSSVFSMINFFFNLDVTHCGATLFILVKRLPTDSFISDLVSMLQKYHAYVTFVVSNNSFGGSSSEPMYRLASETNGVCIFTEDDNIQETPFRLPSVWTLYLVYSFNVDVTSNGFTPLPIFSSPLVGYYHIFMTLQDHGPLDTFKMVYLRWYNAISLNSGSFEETVASHANSRNSTYTTGWHNLDAVLYDMTLQYQFLDLMLLGAGITDKSTVLERIYTQHVTFMDPEATIPPSCPILHITYRKSKTDKRQILQFSVNMLPKFLASFSPPPTRLHHSLVALSSNYRNSLFS</sequence>
<organism evidence="4">
    <name type="scientific">Caenorhabditis remanei</name>
    <name type="common">Caenorhabditis vulgaris</name>
    <dbReference type="NCBI Taxonomy" id="31234"/>
    <lineage>
        <taxon>Eukaryota</taxon>
        <taxon>Metazoa</taxon>
        <taxon>Ecdysozoa</taxon>
        <taxon>Nematoda</taxon>
        <taxon>Chromadorea</taxon>
        <taxon>Rhabditida</taxon>
        <taxon>Rhabditina</taxon>
        <taxon>Rhabditomorpha</taxon>
        <taxon>Rhabditoidea</taxon>
        <taxon>Rhabditidae</taxon>
        <taxon>Peloderinae</taxon>
        <taxon>Caenorhabditis</taxon>
    </lineage>
</organism>